<dbReference type="AlphaFoldDB" id="W8F620"/>
<reference evidence="1 2" key="1">
    <citation type="submission" date="2014-01" db="EMBL/GenBank/DDBJ databases">
        <title>Complete genome sequence of ionizing-radiation resistance bacterium Hymenobacter swuensis DY53.</title>
        <authorList>
            <person name="Jung J.-H."/>
            <person name="Jeong S.-W."/>
            <person name="Joe M.-H."/>
            <person name="Cho y.-j."/>
            <person name="Kim M.-K."/>
            <person name="Lim S.-Y."/>
        </authorList>
    </citation>
    <scope>NUCLEOTIDE SEQUENCE [LARGE SCALE GENOMIC DNA]</scope>
    <source>
        <strain evidence="1 2">DY53</strain>
    </source>
</reference>
<name>W8F620_9BACT</name>
<dbReference type="KEGG" id="hsw:Hsw_2461"/>
<dbReference type="Proteomes" id="UP000019423">
    <property type="component" value="Chromosome"/>
</dbReference>
<keyword evidence="2" id="KW-1185">Reference proteome</keyword>
<dbReference type="STRING" id="1227739.Hsw_2461"/>
<organism evidence="1 2">
    <name type="scientific">Hymenobacter swuensis DY53</name>
    <dbReference type="NCBI Taxonomy" id="1227739"/>
    <lineage>
        <taxon>Bacteria</taxon>
        <taxon>Pseudomonadati</taxon>
        <taxon>Bacteroidota</taxon>
        <taxon>Cytophagia</taxon>
        <taxon>Cytophagales</taxon>
        <taxon>Hymenobacteraceae</taxon>
        <taxon>Hymenobacter</taxon>
    </lineage>
</organism>
<evidence type="ECO:0000313" key="2">
    <source>
        <dbReference type="Proteomes" id="UP000019423"/>
    </source>
</evidence>
<accession>W8F620</accession>
<dbReference type="EMBL" id="CP007145">
    <property type="protein sequence ID" value="AHJ98056.1"/>
    <property type="molecule type" value="Genomic_DNA"/>
</dbReference>
<gene>
    <name evidence="1" type="ORF">Hsw_2461</name>
</gene>
<evidence type="ECO:0000313" key="1">
    <source>
        <dbReference type="EMBL" id="AHJ98056.1"/>
    </source>
</evidence>
<proteinExistence type="predicted"/>
<dbReference type="HOGENOM" id="CLU_3008167_0_0_10"/>
<dbReference type="RefSeq" id="WP_155832972.1">
    <property type="nucleotide sequence ID" value="NZ_CP007145.1"/>
</dbReference>
<sequence>MLLPETLTERGGLFILFLPEKARVARTLLVSWPPALLVGTGFSAFATRCRSFLLFA</sequence>
<protein>
    <submittedName>
        <fullName evidence="1">Uncharacterized protein</fullName>
    </submittedName>
</protein>